<dbReference type="PROSITE" id="PS00647">
    <property type="entry name" value="THYMID_PHOSPHORYLASE"/>
    <property type="match status" value="1"/>
</dbReference>
<dbReference type="GO" id="GO:0006213">
    <property type="term" value="P:pyrimidine nucleoside metabolic process"/>
    <property type="evidence" value="ECO:0007669"/>
    <property type="project" value="InterPro"/>
</dbReference>
<keyword evidence="7 12" id="KW-0328">Glycosyltransferase</keyword>
<dbReference type="PANTHER" id="PTHR10515:SF0">
    <property type="entry name" value="THYMIDINE PHOSPHORYLASE"/>
    <property type="match status" value="1"/>
</dbReference>
<dbReference type="InterPro" id="IPR035902">
    <property type="entry name" value="Nuc_phospho_transferase"/>
</dbReference>
<keyword evidence="8 12" id="KW-0808">Transferase</keyword>
<comment type="subunit">
    <text evidence="4">Homodimer.</text>
</comment>
<dbReference type="PIRSF" id="PIRSF000478">
    <property type="entry name" value="TP_PyNP"/>
    <property type="match status" value="1"/>
</dbReference>
<organism evidence="12 13">
    <name type="scientific">Selenomonas montiformis</name>
    <dbReference type="NCBI Taxonomy" id="2652285"/>
    <lineage>
        <taxon>Bacteria</taxon>
        <taxon>Bacillati</taxon>
        <taxon>Bacillota</taxon>
        <taxon>Negativicutes</taxon>
        <taxon>Selenomonadales</taxon>
        <taxon>Selenomonadaceae</taxon>
        <taxon>Selenomonas</taxon>
    </lineage>
</organism>
<dbReference type="InterPro" id="IPR017459">
    <property type="entry name" value="Glycosyl_Trfase_fam3_N_dom"/>
</dbReference>
<dbReference type="GO" id="GO:0005829">
    <property type="term" value="C:cytosol"/>
    <property type="evidence" value="ECO:0007669"/>
    <property type="project" value="TreeGrafter"/>
</dbReference>
<dbReference type="Gene3D" id="3.40.1030.10">
    <property type="entry name" value="Nucleoside phosphorylase/phosphoribosyltransferase catalytic domain"/>
    <property type="match status" value="1"/>
</dbReference>
<dbReference type="Proteomes" id="UP000430222">
    <property type="component" value="Unassembled WGS sequence"/>
</dbReference>
<sequence length="440" mass="47566">MRMYDLITKKKHGEVLTDEEIQYMIDGYVHGEIPDYQMSAMTMAIWFNGMNDHEITELTKVMAKSGDMIDLSAINGKKVDKHSTGGVGDKTTLIVAPIVAACGGKVAKMSGRGLGHTGGTVDKLEAIPGYRTVLSRQEFFDTVNQCGVSVIGQSGNLAPADKKLYALRDVTATVDSIPLIASSIMSKKLAAGSDCILLDVKTGSGAFMKTLDDSIKLAQTMVAIGEGAGRRTVALITDMDTPLGFGIGNSIEVMESMDVLKGHGPEDLTEVSLQLAANMLYLVGKGTPEECRRMAEKAIADGSAFETFCKMVRAQGGDDSVLRDYSKFPQAPYQAEICADRDGFIVKMNAEEIGETSVVLGAGRETKDSEIDFSAGLILHKKYGDAVKKGDCLVTLYTSKKDALQDAERMYREAICIGDAQPEKEPLVYARVEKDKVEKY</sequence>
<dbReference type="GO" id="GO:0009032">
    <property type="term" value="F:thymidine phosphorylase activity"/>
    <property type="evidence" value="ECO:0007669"/>
    <property type="project" value="TreeGrafter"/>
</dbReference>
<comment type="catalytic activity">
    <reaction evidence="1">
        <text>2'-deoxyuridine + phosphate = 2-deoxy-alpha-D-ribose 1-phosphate + uracil</text>
        <dbReference type="Rhea" id="RHEA:22824"/>
        <dbReference type="ChEBI" id="CHEBI:16450"/>
        <dbReference type="ChEBI" id="CHEBI:17568"/>
        <dbReference type="ChEBI" id="CHEBI:43474"/>
        <dbReference type="ChEBI" id="CHEBI:57259"/>
        <dbReference type="EC" id="2.4.2.2"/>
    </reaction>
</comment>
<accession>A0A6I2UU60</accession>
<gene>
    <name evidence="12" type="ORF">FYJ78_00100</name>
</gene>
<dbReference type="GO" id="GO:0006206">
    <property type="term" value="P:pyrimidine nucleobase metabolic process"/>
    <property type="evidence" value="ECO:0007669"/>
    <property type="project" value="InterPro"/>
</dbReference>
<evidence type="ECO:0000256" key="8">
    <source>
        <dbReference type="ARBA" id="ARBA00022679"/>
    </source>
</evidence>
<feature type="domain" description="Pyrimidine nucleoside phosphorylase C-terminal" evidence="11">
    <location>
        <begin position="344"/>
        <end position="418"/>
    </location>
</feature>
<dbReference type="Pfam" id="PF00591">
    <property type="entry name" value="Glycos_transf_3"/>
    <property type="match status" value="1"/>
</dbReference>
<dbReference type="Pfam" id="PF07831">
    <property type="entry name" value="PYNP_C"/>
    <property type="match status" value="1"/>
</dbReference>
<dbReference type="InterPro" id="IPR000312">
    <property type="entry name" value="Glycosyl_Trfase_fam3"/>
</dbReference>
<dbReference type="PANTHER" id="PTHR10515">
    <property type="entry name" value="THYMIDINE PHOSPHORYLASE"/>
    <property type="match status" value="1"/>
</dbReference>
<reference evidence="12 13" key="1">
    <citation type="submission" date="2019-08" db="EMBL/GenBank/DDBJ databases">
        <title>In-depth cultivation of the pig gut microbiome towards novel bacterial diversity and tailored functional studies.</title>
        <authorList>
            <person name="Wylensek D."/>
            <person name="Hitch T.C.A."/>
            <person name="Clavel T."/>
        </authorList>
    </citation>
    <scope>NUCLEOTIDE SEQUENCE [LARGE SCALE GENOMIC DNA]</scope>
    <source>
        <strain evidence="13">WCA-380-WT-3B3</strain>
    </source>
</reference>
<dbReference type="EC" id="2.4.2.2" evidence="5"/>
<evidence type="ECO:0000256" key="3">
    <source>
        <dbReference type="ARBA" id="ARBA00006915"/>
    </source>
</evidence>
<evidence type="ECO:0000256" key="4">
    <source>
        <dbReference type="ARBA" id="ARBA00011738"/>
    </source>
</evidence>
<evidence type="ECO:0000313" key="12">
    <source>
        <dbReference type="EMBL" id="MSV23620.1"/>
    </source>
</evidence>
<comment type="similarity">
    <text evidence="3">Belongs to the thymidine/pyrimidine-nucleoside phosphorylase family.</text>
</comment>
<dbReference type="InterPro" id="IPR013102">
    <property type="entry name" value="PYNP_C"/>
</dbReference>
<dbReference type="AlphaFoldDB" id="A0A6I2UU60"/>
<dbReference type="RefSeq" id="WP_154619386.1">
    <property type="nucleotide sequence ID" value="NZ_CBCTNG010000013.1"/>
</dbReference>
<dbReference type="Pfam" id="PF02885">
    <property type="entry name" value="Glycos_trans_3N"/>
    <property type="match status" value="1"/>
</dbReference>
<evidence type="ECO:0000256" key="7">
    <source>
        <dbReference type="ARBA" id="ARBA00022676"/>
    </source>
</evidence>
<evidence type="ECO:0000256" key="1">
    <source>
        <dbReference type="ARBA" id="ARBA00001066"/>
    </source>
</evidence>
<comment type="catalytic activity">
    <reaction evidence="10">
        <text>thymidine + phosphate = 2-deoxy-alpha-D-ribose 1-phosphate + thymine</text>
        <dbReference type="Rhea" id="RHEA:16037"/>
        <dbReference type="ChEBI" id="CHEBI:17748"/>
        <dbReference type="ChEBI" id="CHEBI:17821"/>
        <dbReference type="ChEBI" id="CHEBI:43474"/>
        <dbReference type="ChEBI" id="CHEBI:57259"/>
        <dbReference type="EC" id="2.4.2.2"/>
    </reaction>
</comment>
<evidence type="ECO:0000259" key="11">
    <source>
        <dbReference type="SMART" id="SM00941"/>
    </source>
</evidence>
<keyword evidence="13" id="KW-1185">Reference proteome</keyword>
<dbReference type="InterPro" id="IPR036320">
    <property type="entry name" value="Glycosyl_Trfase_fam3_N_dom_sf"/>
</dbReference>
<evidence type="ECO:0000256" key="6">
    <source>
        <dbReference type="ARBA" id="ARBA00014680"/>
    </source>
</evidence>
<dbReference type="InterPro" id="IPR036566">
    <property type="entry name" value="PYNP-like_C_sf"/>
</dbReference>
<dbReference type="Gene3D" id="3.90.1170.30">
    <property type="entry name" value="Pyrimidine nucleoside phosphorylase-like, C-terminal domain"/>
    <property type="match status" value="1"/>
</dbReference>
<dbReference type="SUPFAM" id="SSF52418">
    <property type="entry name" value="Nucleoside phosphorylase/phosphoribosyltransferase catalytic domain"/>
    <property type="match status" value="1"/>
</dbReference>
<comment type="function">
    <text evidence="2">Catalyzes phosphorolysis of the pyrimidine nucleosides uridine, thymidine and 2'-deoxyuridine with the formation of the corresponding pyrimidine base and ribose-1-phosphate.</text>
</comment>
<dbReference type="EMBL" id="VUNL01000001">
    <property type="protein sequence ID" value="MSV23620.1"/>
    <property type="molecule type" value="Genomic_DNA"/>
</dbReference>
<dbReference type="Gene3D" id="1.20.970.10">
    <property type="entry name" value="Transferase, Pyrimidine Nucleoside Phosphorylase, Chain C"/>
    <property type="match status" value="1"/>
</dbReference>
<dbReference type="NCBIfam" id="TIGR02644">
    <property type="entry name" value="Y_phosphoryl"/>
    <property type="match status" value="1"/>
</dbReference>
<dbReference type="NCBIfam" id="NF004490">
    <property type="entry name" value="PRK05820.1"/>
    <property type="match status" value="1"/>
</dbReference>
<dbReference type="FunFam" id="3.40.1030.10:FF:000003">
    <property type="entry name" value="Pyrimidine-nucleoside phosphorylase"/>
    <property type="match status" value="1"/>
</dbReference>
<evidence type="ECO:0000256" key="5">
    <source>
        <dbReference type="ARBA" id="ARBA00011889"/>
    </source>
</evidence>
<dbReference type="SMART" id="SM00941">
    <property type="entry name" value="PYNP_C"/>
    <property type="match status" value="1"/>
</dbReference>
<protein>
    <recommendedName>
        <fullName evidence="6">Pyrimidine-nucleoside phosphorylase</fullName>
        <ecNumber evidence="5">2.4.2.2</ecNumber>
    </recommendedName>
</protein>
<name>A0A6I2UU60_9FIRM</name>
<evidence type="ECO:0000256" key="10">
    <source>
        <dbReference type="ARBA" id="ARBA00048525"/>
    </source>
</evidence>
<proteinExistence type="inferred from homology"/>
<comment type="caution">
    <text evidence="12">The sequence shown here is derived from an EMBL/GenBank/DDBJ whole genome shotgun (WGS) entry which is preliminary data.</text>
</comment>
<dbReference type="SUPFAM" id="SSF47648">
    <property type="entry name" value="Nucleoside phosphorylase/phosphoribosyltransferase N-terminal domain"/>
    <property type="match status" value="1"/>
</dbReference>
<evidence type="ECO:0000313" key="13">
    <source>
        <dbReference type="Proteomes" id="UP000430222"/>
    </source>
</evidence>
<dbReference type="SUPFAM" id="SSF54680">
    <property type="entry name" value="Pyrimidine nucleoside phosphorylase C-terminal domain"/>
    <property type="match status" value="1"/>
</dbReference>
<dbReference type="GO" id="GO:0004645">
    <property type="term" value="F:1,4-alpha-oligoglucan phosphorylase activity"/>
    <property type="evidence" value="ECO:0007669"/>
    <property type="project" value="InterPro"/>
</dbReference>
<dbReference type="InterPro" id="IPR018090">
    <property type="entry name" value="Pyrmidine_PPas_bac/euk"/>
</dbReference>
<evidence type="ECO:0000256" key="2">
    <source>
        <dbReference type="ARBA" id="ARBA00003877"/>
    </source>
</evidence>
<dbReference type="NCBIfam" id="NF004747">
    <property type="entry name" value="PRK06078.1"/>
    <property type="match status" value="1"/>
</dbReference>
<dbReference type="InterPro" id="IPR000053">
    <property type="entry name" value="Thymidine/pyrmidine_PPase"/>
</dbReference>
<evidence type="ECO:0000256" key="9">
    <source>
        <dbReference type="ARBA" id="ARBA00048453"/>
    </source>
</evidence>
<dbReference type="InterPro" id="IPR017872">
    <property type="entry name" value="Pyrmidine_PPase_CS"/>
</dbReference>
<comment type="catalytic activity">
    <reaction evidence="9">
        <text>uridine + phosphate = alpha-D-ribose 1-phosphate + uracil</text>
        <dbReference type="Rhea" id="RHEA:24388"/>
        <dbReference type="ChEBI" id="CHEBI:16704"/>
        <dbReference type="ChEBI" id="CHEBI:17568"/>
        <dbReference type="ChEBI" id="CHEBI:43474"/>
        <dbReference type="ChEBI" id="CHEBI:57720"/>
        <dbReference type="EC" id="2.4.2.2"/>
    </reaction>
</comment>